<name>A0A7T0C0B2_9BACT</name>
<evidence type="ECO:0000313" key="2">
    <source>
        <dbReference type="Proteomes" id="UP000594464"/>
    </source>
</evidence>
<reference evidence="2" key="1">
    <citation type="submission" date="2020-02" db="EMBL/GenBank/DDBJ databases">
        <title>Genomic and physiological characterization of two novel Nitrospinaceae genera.</title>
        <authorList>
            <person name="Mueller A.J."/>
            <person name="Jung M.-Y."/>
            <person name="Strachan C.R."/>
            <person name="Herbold C.W."/>
            <person name="Kirkegaard R.H."/>
            <person name="Daims H."/>
        </authorList>
    </citation>
    <scope>NUCLEOTIDE SEQUENCE [LARGE SCALE GENOMIC DNA]</scope>
</reference>
<dbReference type="Proteomes" id="UP000594464">
    <property type="component" value="Chromosome"/>
</dbReference>
<accession>A0A7T0C0B2</accession>
<dbReference type="AlphaFoldDB" id="A0A7T0C0B2"/>
<dbReference type="KEGG" id="nva:G3M78_01855"/>
<sequence length="90" mass="10089">MAFQRFLKRRFLISIFVVVGLVFSTTYSIAMPLMMDSSECEVVDTCSSCCTLNLTPTPAIKYETSFIEYLGASIVEEPEPLPLPFYHPPG</sequence>
<gene>
    <name evidence="1" type="ORF">G3M78_01855</name>
</gene>
<evidence type="ECO:0000313" key="1">
    <source>
        <dbReference type="EMBL" id="QPJ64209.1"/>
    </source>
</evidence>
<protein>
    <submittedName>
        <fullName evidence="1">Uncharacterized protein</fullName>
    </submittedName>
</protein>
<organism evidence="1 2">
    <name type="scientific">Candidatus Nitrohelix vancouverensis</name>
    <dbReference type="NCBI Taxonomy" id="2705534"/>
    <lineage>
        <taxon>Bacteria</taxon>
        <taxon>Pseudomonadati</taxon>
        <taxon>Nitrospinota/Tectimicrobiota group</taxon>
        <taxon>Nitrospinota</taxon>
        <taxon>Nitrospinia</taxon>
        <taxon>Nitrospinales</taxon>
        <taxon>Nitrospinaceae</taxon>
        <taxon>Candidatus Nitrohelix</taxon>
    </lineage>
</organism>
<proteinExistence type="predicted"/>
<dbReference type="EMBL" id="CP048620">
    <property type="protein sequence ID" value="QPJ64209.1"/>
    <property type="molecule type" value="Genomic_DNA"/>
</dbReference>